<dbReference type="RefSeq" id="XP_010841289.1">
    <property type="nucleotide sequence ID" value="XM_010842987.1"/>
</dbReference>
<dbReference type="GeneID" id="104990705"/>
<dbReference type="KEGG" id="bbis:104990705"/>
<gene>
    <name evidence="3" type="primary">LOC104990705</name>
</gene>
<protein>
    <submittedName>
        <fullName evidence="3">Uncharacterized protein LOC104990705</fullName>
    </submittedName>
</protein>
<evidence type="ECO:0000313" key="2">
    <source>
        <dbReference type="Proteomes" id="UP000515208"/>
    </source>
</evidence>
<organism evidence="2 3">
    <name type="scientific">Bison bison bison</name>
    <name type="common">North American plains bison</name>
    <dbReference type="NCBI Taxonomy" id="43346"/>
    <lineage>
        <taxon>Eukaryota</taxon>
        <taxon>Metazoa</taxon>
        <taxon>Chordata</taxon>
        <taxon>Craniata</taxon>
        <taxon>Vertebrata</taxon>
        <taxon>Euteleostomi</taxon>
        <taxon>Mammalia</taxon>
        <taxon>Eutheria</taxon>
        <taxon>Laurasiatheria</taxon>
        <taxon>Artiodactyla</taxon>
        <taxon>Ruminantia</taxon>
        <taxon>Pecora</taxon>
        <taxon>Bovidae</taxon>
        <taxon>Bovinae</taxon>
        <taxon>Bison</taxon>
    </lineage>
</organism>
<evidence type="ECO:0000256" key="1">
    <source>
        <dbReference type="SAM" id="MobiDB-lite"/>
    </source>
</evidence>
<dbReference type="Proteomes" id="UP000515208">
    <property type="component" value="Unplaced"/>
</dbReference>
<feature type="compositionally biased region" description="Basic residues" evidence="1">
    <location>
        <begin position="1"/>
        <end position="13"/>
    </location>
</feature>
<proteinExistence type="predicted"/>
<reference evidence="3" key="1">
    <citation type="submission" date="2025-08" db="UniProtKB">
        <authorList>
            <consortium name="RefSeq"/>
        </authorList>
    </citation>
    <scope>IDENTIFICATION</scope>
    <source>
        <tissue evidence="3">Blood</tissue>
    </source>
</reference>
<accession>A0A6P3HQ23</accession>
<sequence length="153" mass="16469">MGRATRPVRHFRQARGGSEEPLRQGLGRPQVRVAPGQRGRGLRCFRGDARYPGVAEASEERLRATASPRLLPRGRHPWRVPRGLVLGWAGPAGGCSRAACSYLLVLLDCQEEMVLGTVPPPSSTVSYSVTIVAVKAGNDELGLLDPEPPRGIV</sequence>
<feature type="region of interest" description="Disordered" evidence="1">
    <location>
        <begin position="1"/>
        <end position="34"/>
    </location>
</feature>
<keyword evidence="2" id="KW-1185">Reference proteome</keyword>
<dbReference type="AlphaFoldDB" id="A0A6P3HQ23"/>
<evidence type="ECO:0000313" key="3">
    <source>
        <dbReference type="RefSeq" id="XP_010841289.1"/>
    </source>
</evidence>
<name>A0A6P3HQ23_BISBB</name>